<dbReference type="Proteomes" id="UP000657918">
    <property type="component" value="Unassembled WGS sequence"/>
</dbReference>
<dbReference type="EMBL" id="JADGMS010000003">
    <property type="protein sequence ID" value="KAF9685322.1"/>
    <property type="molecule type" value="Genomic_DNA"/>
</dbReference>
<comment type="caution">
    <text evidence="1">The sequence shown here is derived from an EMBL/GenBank/DDBJ whole genome shotgun (WGS) entry which is preliminary data.</text>
</comment>
<dbReference type="AlphaFoldDB" id="A0A835K6Z8"/>
<name>A0A835K6Z8_9ROSI</name>
<evidence type="ECO:0000313" key="1">
    <source>
        <dbReference type="EMBL" id="KAF9685322.1"/>
    </source>
</evidence>
<sequence>MGSGREGSNNDRGVLRELVIVTNEKGVFGLPDLMKASAEVLGNGGLGSSCKAQMANGVVTVVKRMR</sequence>
<dbReference type="OrthoDB" id="1749157at2759"/>
<protein>
    <submittedName>
        <fullName evidence="1">Uncharacterized protein</fullName>
    </submittedName>
</protein>
<organism evidence="1 2">
    <name type="scientific">Salix dunnii</name>
    <dbReference type="NCBI Taxonomy" id="1413687"/>
    <lineage>
        <taxon>Eukaryota</taxon>
        <taxon>Viridiplantae</taxon>
        <taxon>Streptophyta</taxon>
        <taxon>Embryophyta</taxon>
        <taxon>Tracheophyta</taxon>
        <taxon>Spermatophyta</taxon>
        <taxon>Magnoliopsida</taxon>
        <taxon>eudicotyledons</taxon>
        <taxon>Gunneridae</taxon>
        <taxon>Pentapetalae</taxon>
        <taxon>rosids</taxon>
        <taxon>fabids</taxon>
        <taxon>Malpighiales</taxon>
        <taxon>Salicaceae</taxon>
        <taxon>Saliceae</taxon>
        <taxon>Salix</taxon>
    </lineage>
</organism>
<reference evidence="1 2" key="1">
    <citation type="submission" date="2020-10" db="EMBL/GenBank/DDBJ databases">
        <title>Plant Genome Project.</title>
        <authorList>
            <person name="Zhang R.-G."/>
        </authorList>
    </citation>
    <scope>NUCLEOTIDE SEQUENCE [LARGE SCALE GENOMIC DNA]</scope>
    <source>
        <strain evidence="1">FAFU-HL-1</strain>
        <tissue evidence="1">Leaf</tissue>
    </source>
</reference>
<accession>A0A835K6Z8</accession>
<proteinExistence type="predicted"/>
<gene>
    <name evidence="1" type="ORF">SADUNF_Sadunf03G0042500</name>
</gene>
<keyword evidence="2" id="KW-1185">Reference proteome</keyword>
<evidence type="ECO:0000313" key="2">
    <source>
        <dbReference type="Proteomes" id="UP000657918"/>
    </source>
</evidence>